<reference evidence="2" key="1">
    <citation type="submission" date="2022-11" db="UniProtKB">
        <authorList>
            <consortium name="WormBaseParasite"/>
        </authorList>
    </citation>
    <scope>IDENTIFICATION</scope>
</reference>
<sequence>MENLIPIIGKLQDVFAAVGSRENKVQLPQIVVVGSQSAGKSSVIEGIVGKDFLPRGSGIVTRRPLLIHLIHTPKEAENRAFEDDWATFEHIPNKVYTDFEQVREEIEAETIRLTGTDKNISTEQIILKIFSATVVNLSLIDLPGITKVPVGNQPLDIENIIRDMILHFISNPQSLILAVTPANQDFANSEALKLAREVDADGDRTLCVLTKLDLMDRGTDALGVLRGEVIPVKLGIIGVVNRSQADIDSNKSIDDCLNDEIAYISTIDGSSKNIGASKLSGGARICAIFYDEFEDNIDNIESMGDLTLDEVLSSIKNASGLKPAMFIPERSFEILVKKQMKRFKEPMINCVDLVYEELVRIIQHCGKDIKQEMDRFPLLYDRIRKVLSTILSARIIKTKEYVSDYLETELAFINTKHPDFIINEDLVKAFNEDPNDENFGGF</sequence>
<dbReference type="WBParaSite" id="ES5_v2.g23423.t1">
    <property type="protein sequence ID" value="ES5_v2.g23423.t1"/>
    <property type="gene ID" value="ES5_v2.g23423"/>
</dbReference>
<evidence type="ECO:0000313" key="1">
    <source>
        <dbReference type="Proteomes" id="UP000887579"/>
    </source>
</evidence>
<organism evidence="1 2">
    <name type="scientific">Panagrolaimus sp. ES5</name>
    <dbReference type="NCBI Taxonomy" id="591445"/>
    <lineage>
        <taxon>Eukaryota</taxon>
        <taxon>Metazoa</taxon>
        <taxon>Ecdysozoa</taxon>
        <taxon>Nematoda</taxon>
        <taxon>Chromadorea</taxon>
        <taxon>Rhabditida</taxon>
        <taxon>Tylenchina</taxon>
        <taxon>Panagrolaimomorpha</taxon>
        <taxon>Panagrolaimoidea</taxon>
        <taxon>Panagrolaimidae</taxon>
        <taxon>Panagrolaimus</taxon>
    </lineage>
</organism>
<accession>A0AC34G0R9</accession>
<dbReference type="Proteomes" id="UP000887579">
    <property type="component" value="Unplaced"/>
</dbReference>
<proteinExistence type="predicted"/>
<protein>
    <submittedName>
        <fullName evidence="2">Dynamin-type G domain-containing protein</fullName>
    </submittedName>
</protein>
<evidence type="ECO:0000313" key="2">
    <source>
        <dbReference type="WBParaSite" id="ES5_v2.g23423.t1"/>
    </source>
</evidence>
<name>A0AC34G0R9_9BILA</name>